<feature type="region of interest" description="Disordered" evidence="1">
    <location>
        <begin position="1"/>
        <end position="30"/>
    </location>
</feature>
<dbReference type="AlphaFoldDB" id="A0A5E4GM27"/>
<organism evidence="2 3">
    <name type="scientific">Prunus dulcis</name>
    <name type="common">Almond</name>
    <name type="synonym">Amygdalus dulcis</name>
    <dbReference type="NCBI Taxonomy" id="3755"/>
    <lineage>
        <taxon>Eukaryota</taxon>
        <taxon>Viridiplantae</taxon>
        <taxon>Streptophyta</taxon>
        <taxon>Embryophyta</taxon>
        <taxon>Tracheophyta</taxon>
        <taxon>Spermatophyta</taxon>
        <taxon>Magnoliopsida</taxon>
        <taxon>eudicotyledons</taxon>
        <taxon>Gunneridae</taxon>
        <taxon>Pentapetalae</taxon>
        <taxon>rosids</taxon>
        <taxon>fabids</taxon>
        <taxon>Rosales</taxon>
        <taxon>Rosaceae</taxon>
        <taxon>Amygdaloideae</taxon>
        <taxon>Amygdaleae</taxon>
        <taxon>Prunus</taxon>
    </lineage>
</organism>
<accession>A0A5E4GM27</accession>
<dbReference type="InParanoid" id="A0A5E4GM27"/>
<name>A0A5E4GM27_PRUDU</name>
<reference evidence="3" key="1">
    <citation type="journal article" date="2020" name="Plant J.">
        <title>Transposons played a major role in the diversification between the closely related almond and peach genomes: results from the almond genome sequence.</title>
        <authorList>
            <person name="Alioto T."/>
            <person name="Alexiou K.G."/>
            <person name="Bardil A."/>
            <person name="Barteri F."/>
            <person name="Castanera R."/>
            <person name="Cruz F."/>
            <person name="Dhingra A."/>
            <person name="Duval H."/>
            <person name="Fernandez I Marti A."/>
            <person name="Frias L."/>
            <person name="Galan B."/>
            <person name="Garcia J.L."/>
            <person name="Howad W."/>
            <person name="Gomez-Garrido J."/>
            <person name="Gut M."/>
            <person name="Julca I."/>
            <person name="Morata J."/>
            <person name="Puigdomenech P."/>
            <person name="Ribeca P."/>
            <person name="Rubio Cabetas M.J."/>
            <person name="Vlasova A."/>
            <person name="Wirthensohn M."/>
            <person name="Garcia-Mas J."/>
            <person name="Gabaldon T."/>
            <person name="Casacuberta J.M."/>
            <person name="Arus P."/>
        </authorList>
    </citation>
    <scope>NUCLEOTIDE SEQUENCE [LARGE SCALE GENOMIC DNA]</scope>
    <source>
        <strain evidence="3">cv. Texas</strain>
    </source>
</reference>
<evidence type="ECO:0000313" key="3">
    <source>
        <dbReference type="Proteomes" id="UP000327085"/>
    </source>
</evidence>
<feature type="non-terminal residue" evidence="2">
    <location>
        <position position="77"/>
    </location>
</feature>
<gene>
    <name evidence="2" type="ORF">ALMOND_2B009641</name>
</gene>
<sequence>MKWKAIAHERRTSKHVENQNNTTGATGGLDSSTGCILAESPVIGRLMPGDRSLLGRFICDRSLEVRRPVACPSLLSL</sequence>
<dbReference type="Gramene" id="VVA40632">
    <property type="protein sequence ID" value="VVA40632"/>
    <property type="gene ID" value="Prudul26B009641"/>
</dbReference>
<evidence type="ECO:0000256" key="1">
    <source>
        <dbReference type="SAM" id="MobiDB-lite"/>
    </source>
</evidence>
<proteinExistence type="predicted"/>
<dbReference type="EMBL" id="CABIKO010001033">
    <property type="protein sequence ID" value="VVA40632.1"/>
    <property type="molecule type" value="Genomic_DNA"/>
</dbReference>
<dbReference type="Proteomes" id="UP000327085">
    <property type="component" value="Unassembled WGS sequence"/>
</dbReference>
<feature type="compositionally biased region" description="Basic and acidic residues" evidence="1">
    <location>
        <begin position="1"/>
        <end position="17"/>
    </location>
</feature>
<feature type="compositionally biased region" description="Polar residues" evidence="1">
    <location>
        <begin position="18"/>
        <end position="30"/>
    </location>
</feature>
<protein>
    <submittedName>
        <fullName evidence="2">Uncharacterized protein</fullName>
    </submittedName>
</protein>
<evidence type="ECO:0000313" key="2">
    <source>
        <dbReference type="EMBL" id="VVA40632.1"/>
    </source>
</evidence>